<dbReference type="Proteomes" id="UP001219518">
    <property type="component" value="Unassembled WGS sequence"/>
</dbReference>
<evidence type="ECO:0000313" key="3">
    <source>
        <dbReference type="EMBL" id="KAK3925493.1"/>
    </source>
</evidence>
<keyword evidence="4" id="KW-1185">Reference proteome</keyword>
<dbReference type="PANTHER" id="PTHR12832">
    <property type="entry name" value="TESTIS-SPECIFIC PROTEIN PBS13 T-COMPLEX 11"/>
    <property type="match status" value="1"/>
</dbReference>
<dbReference type="EMBL" id="JAHWGI010001227">
    <property type="protein sequence ID" value="KAK3925493.1"/>
    <property type="molecule type" value="Genomic_DNA"/>
</dbReference>
<dbReference type="AlphaFoldDB" id="A0AAE1HQJ5"/>
<comment type="similarity">
    <text evidence="1">Belongs to the TCP11 family.</text>
</comment>
<dbReference type="InterPro" id="IPR008862">
    <property type="entry name" value="Tcp11"/>
</dbReference>
<evidence type="ECO:0000256" key="1">
    <source>
        <dbReference type="ARBA" id="ARBA00010954"/>
    </source>
</evidence>
<dbReference type="PANTHER" id="PTHR12832:SF11">
    <property type="entry name" value="LD23868P"/>
    <property type="match status" value="1"/>
</dbReference>
<feature type="region of interest" description="Disordered" evidence="2">
    <location>
        <begin position="1"/>
        <end position="35"/>
    </location>
</feature>
<accession>A0AAE1HQJ5</accession>
<reference evidence="3" key="2">
    <citation type="journal article" date="2023" name="BMC Genomics">
        <title>Pest status, molecular evolution, and epigenetic factors derived from the genome assembly of Frankliniella fusca, a thysanopteran phytovirus vector.</title>
        <authorList>
            <person name="Catto M.A."/>
            <person name="Labadie P.E."/>
            <person name="Jacobson A.L."/>
            <person name="Kennedy G.G."/>
            <person name="Srinivasan R."/>
            <person name="Hunt B.G."/>
        </authorList>
    </citation>
    <scope>NUCLEOTIDE SEQUENCE</scope>
    <source>
        <strain evidence="3">PL_HMW_Pooled</strain>
    </source>
</reference>
<gene>
    <name evidence="3" type="ORF">KUF71_013700</name>
</gene>
<organism evidence="3 4">
    <name type="scientific">Frankliniella fusca</name>
    <dbReference type="NCBI Taxonomy" id="407009"/>
    <lineage>
        <taxon>Eukaryota</taxon>
        <taxon>Metazoa</taxon>
        <taxon>Ecdysozoa</taxon>
        <taxon>Arthropoda</taxon>
        <taxon>Hexapoda</taxon>
        <taxon>Insecta</taxon>
        <taxon>Pterygota</taxon>
        <taxon>Neoptera</taxon>
        <taxon>Paraneoptera</taxon>
        <taxon>Thysanoptera</taxon>
        <taxon>Terebrantia</taxon>
        <taxon>Thripoidea</taxon>
        <taxon>Thripidae</taxon>
        <taxon>Frankliniella</taxon>
    </lineage>
</organism>
<name>A0AAE1HQJ5_9NEOP</name>
<dbReference type="GO" id="GO:0007165">
    <property type="term" value="P:signal transduction"/>
    <property type="evidence" value="ECO:0007669"/>
    <property type="project" value="TreeGrafter"/>
</dbReference>
<reference evidence="3" key="1">
    <citation type="submission" date="2021-07" db="EMBL/GenBank/DDBJ databases">
        <authorList>
            <person name="Catto M.A."/>
            <person name="Jacobson A."/>
            <person name="Kennedy G."/>
            <person name="Labadie P."/>
            <person name="Hunt B.G."/>
            <person name="Srinivasan R."/>
        </authorList>
    </citation>
    <scope>NUCLEOTIDE SEQUENCE</scope>
    <source>
        <strain evidence="3">PL_HMW_Pooled</strain>
        <tissue evidence="3">Head</tissue>
    </source>
</reference>
<dbReference type="Pfam" id="PF05794">
    <property type="entry name" value="Tcp11"/>
    <property type="match status" value="1"/>
</dbReference>
<evidence type="ECO:0000256" key="2">
    <source>
        <dbReference type="SAM" id="MobiDB-lite"/>
    </source>
</evidence>
<comment type="caution">
    <text evidence="3">The sequence shown here is derived from an EMBL/GenBank/DDBJ whole genome shotgun (WGS) entry which is preliminary data.</text>
</comment>
<feature type="compositionally biased region" description="Polar residues" evidence="2">
    <location>
        <begin position="13"/>
        <end position="32"/>
    </location>
</feature>
<evidence type="ECO:0000313" key="4">
    <source>
        <dbReference type="Proteomes" id="UP001219518"/>
    </source>
</evidence>
<protein>
    <submittedName>
        <fullName evidence="3">T-complex protein 11-like protein 1</fullName>
    </submittedName>
</protein>
<sequence>MSDKDGAGKATPYQESKTTGNQGSTPGASQPTPMIPMPMNRSSPFVAVSGIASSPPQFVTMEEIMSAANGLENMKLAHEIVVDKDFKLQPYEPPENSLERKVKDAFHRAFWDLLAEELSEDPPVYKGAMILLEELKEILLDLLYPQHEKLKQEINEMLDIPFIKQQAENDALDFLGYAHSVLNVMGRICAPARDERIQELRGISDVVQVFKGVFETLTLMRLDLANFNIKLVQTNFMAQTIDYEKEQFEKLLSLQGGLGSLIFTKKWLKSGMEKAGERDIILTAYLDLFEWNQNVTFPETIALDDLRIQDLRNRLQRLIVQATVLLVTLSKANNKDLQQSSSFKENLMSHIGVLLQDVCDNETLKNSLPNVAEQVVCDIKHFMASKPLHDQPIQDSSFEESLKDLILEIHRPDHNVRRVIKQRTDEFLHAAFSSTASNLSVLPPGMTSVKSEFFSIIGSMIRLYQFNLAVHGGYYNQIIASLKEEVSAST</sequence>
<proteinExistence type="inferred from homology"/>